<dbReference type="SUPFAM" id="SSF52743">
    <property type="entry name" value="Subtilisin-like"/>
    <property type="match status" value="1"/>
</dbReference>
<organism evidence="12 13">
    <name type="scientific">Edaphochlamys debaryana</name>
    <dbReference type="NCBI Taxonomy" id="47281"/>
    <lineage>
        <taxon>Eukaryota</taxon>
        <taxon>Viridiplantae</taxon>
        <taxon>Chlorophyta</taxon>
        <taxon>core chlorophytes</taxon>
        <taxon>Chlorophyceae</taxon>
        <taxon>CS clade</taxon>
        <taxon>Chlamydomonadales</taxon>
        <taxon>Chlamydomonadales incertae sedis</taxon>
        <taxon>Edaphochlamys</taxon>
    </lineage>
</organism>
<dbReference type="Proteomes" id="UP000612055">
    <property type="component" value="Unassembled WGS sequence"/>
</dbReference>
<name>A0A835YD54_9CHLO</name>
<evidence type="ECO:0000256" key="5">
    <source>
        <dbReference type="PROSITE-ProRule" id="PRU01240"/>
    </source>
</evidence>
<protein>
    <recommendedName>
        <fullName evidence="14">Peptidase S8/S53 domain-containing protein</fullName>
    </recommendedName>
</protein>
<dbReference type="Pfam" id="PF00082">
    <property type="entry name" value="Peptidase_S8"/>
    <property type="match status" value="1"/>
</dbReference>
<dbReference type="Pfam" id="PF23094">
    <property type="entry name" value="MBTPS1_3rd"/>
    <property type="match status" value="1"/>
</dbReference>
<dbReference type="PROSITE" id="PS00137">
    <property type="entry name" value="SUBTILASE_HIS"/>
    <property type="match status" value="1"/>
</dbReference>
<keyword evidence="7" id="KW-1133">Transmembrane helix</keyword>
<feature type="region of interest" description="Disordered" evidence="6">
    <location>
        <begin position="1259"/>
        <end position="1288"/>
    </location>
</feature>
<proteinExistence type="inferred from homology"/>
<feature type="compositionally biased region" description="Gly residues" evidence="6">
    <location>
        <begin position="341"/>
        <end position="358"/>
    </location>
</feature>
<evidence type="ECO:0000256" key="7">
    <source>
        <dbReference type="SAM" id="Phobius"/>
    </source>
</evidence>
<keyword evidence="3 5" id="KW-0378">Hydrolase</keyword>
<keyword evidence="7" id="KW-0472">Membrane</keyword>
<dbReference type="InterPro" id="IPR023828">
    <property type="entry name" value="Peptidase_S8_Ser-AS"/>
</dbReference>
<evidence type="ECO:0000259" key="9">
    <source>
        <dbReference type="Pfam" id="PF23001"/>
    </source>
</evidence>
<dbReference type="InterPro" id="IPR055143">
    <property type="entry name" value="MBTP1_N"/>
</dbReference>
<dbReference type="GO" id="GO:0006508">
    <property type="term" value="P:proteolysis"/>
    <property type="evidence" value="ECO:0007669"/>
    <property type="project" value="UniProtKB-KW"/>
</dbReference>
<comment type="caution">
    <text evidence="12">The sequence shown here is derived from an EMBL/GenBank/DDBJ whole genome shotgun (WGS) entry which is preliminary data.</text>
</comment>
<feature type="domain" description="MBTPS1 fourth" evidence="10">
    <location>
        <begin position="797"/>
        <end position="1073"/>
    </location>
</feature>
<accession>A0A835YD54</accession>
<evidence type="ECO:0000313" key="13">
    <source>
        <dbReference type="Proteomes" id="UP000612055"/>
    </source>
</evidence>
<dbReference type="GO" id="GO:0004252">
    <property type="term" value="F:serine-type endopeptidase activity"/>
    <property type="evidence" value="ECO:0007669"/>
    <property type="project" value="UniProtKB-UniRule"/>
</dbReference>
<feature type="region of interest" description="Disordered" evidence="6">
    <location>
        <begin position="316"/>
        <end position="358"/>
    </location>
</feature>
<dbReference type="PRINTS" id="PR00723">
    <property type="entry name" value="SUBTILISIN"/>
</dbReference>
<feature type="transmembrane region" description="Helical" evidence="7">
    <location>
        <begin position="1226"/>
        <end position="1250"/>
    </location>
</feature>
<feature type="compositionally biased region" description="Low complexity" evidence="6">
    <location>
        <begin position="75"/>
        <end position="87"/>
    </location>
</feature>
<dbReference type="OrthoDB" id="1740355at2759"/>
<feature type="active site" description="Charge relay system" evidence="5">
    <location>
        <position position="397"/>
    </location>
</feature>
<feature type="domain" description="MBTPS1 third" evidence="11">
    <location>
        <begin position="668"/>
        <end position="795"/>
    </location>
</feature>
<sequence>MPTIAQVCDIDNHGLRWAEQQRTEDEQCLCEHAEYAFFYSRAFGRACAGGSLPSAARGAASEPGTVGQAGAGREGASATDASGAAGSPDNGSAAHTAAASRGSPVEHSEPHEPQPGLHDGTDEARLIVRFNRYAPAAEHRASLLEALGPESPASWSWIDRHNPAARHPTDFALLSTSPDGEEGVRRRLQSAAGVRGVHADQRYTGRLAWAPEGELQGLVLDLAGAGGADGAAGAAAEDPGDAAADGPDEAVFAVTRRPGRMVTRFSSEDLEGDVTAEGAAEMEEELRQLWRVGAEGGAEQQDGLDPAGPRRRMMAAGLESGGGRHGPWSAESEEELHHGGRAGGAQQGASTGGLRGGGSRRQLHLAPHSGTVPVMLEADKLWKLGYTGKGVRVGIFDTGIRPDHPHIRNIRERTNWTHQNSLSDGLGHGSFVAGVVGGQDGQCPGFAPDVELLTFKVFTDDQVSYTSWFLDAFNYAIMVKVHVINLSIGGPDFLDQPFVDKVLEVTSNGIMLVSAIGNDGPLYGTLNNPADQNDVIGVGGIDNWDNIAGFSSRGMSTWELPRGYGRVKPDVMAYAKDVQGSKMQGGCRSLSGTSVASPVVAGAVCLLASTVPEEARAAVLNPASMKQALVEGAVRLNNLNIYEQGNGRINLPNSMAILQSYAPRASIIPATMDLTDCPYMWPFCRQHLYAGALPVVVNATLLNGQGVVGRLEGPPVFVPLDAGGRLLHVAFEWSDVLWPWSGFLALYIRVREAGAAFDGLANGAVECVVVSPPAPGEDQPRRSVVRMPFRARIGPPPPRNRRLVWDQFHSLKYPPAYLPRDNLDVKSDILDWHGDHPHTNFHGLFNSLRDAGYFLEVLGSPATCLDASQYGALLVVDAEEEWYPAEVAAVEAAVRGGMSLLVFSDWYNVASMEQMRFFDDNTRSWWTPATGGANVPALNDLLAPYGLALGDAVIHGATTIGVSGWGGVGQKTAEGCNRVVLNHGSDIAKVPAGGWLHKAQMSNAAKKGSQSAQFGFLGAVAHGSAGGHAVAFSDSNCLDRSHMTHNCYDLVSRLLARLLEGKADQGVLDDAAKLSEAYVTPNYNFTTPERRPPSEYNFTEVSYVLSHPPADGPSGLPACFPNGACVKMPASYTPCQVFLGKVAEEEPRGYSNGSTAGVKLAAAAQQSAAAGGSGASVNHAPVHAAGGKAEAGVNAGGATTLGANATGPVLVVRGGGSPRSAVVLTWGLGPGPLLVLGGLLGFALVLGLWVRRTGFGLSSSPRGPGASGASGGARRIGWGSMRQRGSEV</sequence>
<evidence type="ECO:0000256" key="3">
    <source>
        <dbReference type="ARBA" id="ARBA00022801"/>
    </source>
</evidence>
<dbReference type="InterPro" id="IPR015500">
    <property type="entry name" value="Peptidase_S8_subtilisin-rel"/>
</dbReference>
<dbReference type="PROSITE" id="PS00138">
    <property type="entry name" value="SUBTILASE_SER"/>
    <property type="match status" value="1"/>
</dbReference>
<feature type="domain" description="Membrane-bound transcription factor site-1 protease-like N-terminal" evidence="9">
    <location>
        <begin position="127"/>
        <end position="200"/>
    </location>
</feature>
<dbReference type="InterPro" id="IPR000209">
    <property type="entry name" value="Peptidase_S8/S53_dom"/>
</dbReference>
<evidence type="ECO:0000259" key="11">
    <source>
        <dbReference type="Pfam" id="PF23094"/>
    </source>
</evidence>
<feature type="active site" description="Charge relay system" evidence="5">
    <location>
        <position position="428"/>
    </location>
</feature>
<dbReference type="Pfam" id="PF23001">
    <property type="entry name" value="MBTP1_N"/>
    <property type="match status" value="1"/>
</dbReference>
<dbReference type="InterPro" id="IPR050131">
    <property type="entry name" value="Peptidase_S8_subtilisin-like"/>
</dbReference>
<dbReference type="GO" id="GO:0005794">
    <property type="term" value="C:Golgi apparatus"/>
    <property type="evidence" value="ECO:0007669"/>
    <property type="project" value="TreeGrafter"/>
</dbReference>
<dbReference type="InterPro" id="IPR057032">
    <property type="entry name" value="MBTPS1_4th"/>
</dbReference>
<feature type="active site" description="Charge relay system" evidence="5">
    <location>
        <position position="594"/>
    </location>
</feature>
<evidence type="ECO:0000256" key="4">
    <source>
        <dbReference type="ARBA" id="ARBA00022825"/>
    </source>
</evidence>
<feature type="domain" description="Peptidase S8/S53" evidence="8">
    <location>
        <begin position="388"/>
        <end position="639"/>
    </location>
</feature>
<dbReference type="InterPro" id="IPR022398">
    <property type="entry name" value="Peptidase_S8_His-AS"/>
</dbReference>
<dbReference type="InterPro" id="IPR036852">
    <property type="entry name" value="Peptidase_S8/S53_dom_sf"/>
</dbReference>
<evidence type="ECO:0000256" key="1">
    <source>
        <dbReference type="ARBA" id="ARBA00011073"/>
    </source>
</evidence>
<dbReference type="Pfam" id="PF23090">
    <property type="entry name" value="MBTPS1_4th"/>
    <property type="match status" value="1"/>
</dbReference>
<comment type="similarity">
    <text evidence="1 5">Belongs to the peptidase S8 family.</text>
</comment>
<keyword evidence="7" id="KW-0812">Transmembrane</keyword>
<dbReference type="Gene3D" id="3.40.50.200">
    <property type="entry name" value="Peptidase S8/S53 domain"/>
    <property type="match status" value="1"/>
</dbReference>
<evidence type="ECO:0008006" key="14">
    <source>
        <dbReference type="Google" id="ProtNLM"/>
    </source>
</evidence>
<evidence type="ECO:0000256" key="2">
    <source>
        <dbReference type="ARBA" id="ARBA00022670"/>
    </source>
</evidence>
<keyword evidence="4 5" id="KW-0720">Serine protease</keyword>
<keyword evidence="2 5" id="KW-0645">Protease</keyword>
<evidence type="ECO:0000256" key="6">
    <source>
        <dbReference type="SAM" id="MobiDB-lite"/>
    </source>
</evidence>
<dbReference type="PROSITE" id="PS51892">
    <property type="entry name" value="SUBTILASE"/>
    <property type="match status" value="1"/>
</dbReference>
<evidence type="ECO:0000259" key="8">
    <source>
        <dbReference type="Pfam" id="PF00082"/>
    </source>
</evidence>
<keyword evidence="13" id="KW-1185">Reference proteome</keyword>
<dbReference type="InterPro" id="IPR057060">
    <property type="entry name" value="MBTPS1_3rd"/>
</dbReference>
<gene>
    <name evidence="12" type="ORF">HYH03_002364</name>
</gene>
<evidence type="ECO:0000259" key="10">
    <source>
        <dbReference type="Pfam" id="PF23090"/>
    </source>
</evidence>
<evidence type="ECO:0000313" key="12">
    <source>
        <dbReference type="EMBL" id="KAG2499417.1"/>
    </source>
</evidence>
<dbReference type="PANTHER" id="PTHR43806">
    <property type="entry name" value="PEPTIDASE S8"/>
    <property type="match status" value="1"/>
</dbReference>
<dbReference type="EMBL" id="JAEHOE010000006">
    <property type="protein sequence ID" value="KAG2499417.1"/>
    <property type="molecule type" value="Genomic_DNA"/>
</dbReference>
<reference evidence="12" key="1">
    <citation type="journal article" date="2020" name="bioRxiv">
        <title>Comparative genomics of Chlamydomonas.</title>
        <authorList>
            <person name="Craig R.J."/>
            <person name="Hasan A.R."/>
            <person name="Ness R.W."/>
            <person name="Keightley P.D."/>
        </authorList>
    </citation>
    <scope>NUCLEOTIDE SEQUENCE</scope>
    <source>
        <strain evidence="12">CCAP 11/70</strain>
    </source>
</reference>
<dbReference type="PANTHER" id="PTHR43806:SF7">
    <property type="entry name" value="MEMBRANE-BOUND TRANSCRIPTION FACTOR SITE-1 PROTEASE"/>
    <property type="match status" value="1"/>
</dbReference>
<feature type="region of interest" description="Disordered" evidence="6">
    <location>
        <begin position="52"/>
        <end position="121"/>
    </location>
</feature>